<accession>A0A2H3J170</accession>
<dbReference type="STRING" id="742152.A0A2H3J170"/>
<evidence type="ECO:0000313" key="1">
    <source>
        <dbReference type="EMBL" id="PCH36000.1"/>
    </source>
</evidence>
<organism evidence="1 2">
    <name type="scientific">Wolfiporia cocos (strain MD-104)</name>
    <name type="common">Brown rot fungus</name>
    <dbReference type="NCBI Taxonomy" id="742152"/>
    <lineage>
        <taxon>Eukaryota</taxon>
        <taxon>Fungi</taxon>
        <taxon>Dikarya</taxon>
        <taxon>Basidiomycota</taxon>
        <taxon>Agaricomycotina</taxon>
        <taxon>Agaricomycetes</taxon>
        <taxon>Polyporales</taxon>
        <taxon>Phaeolaceae</taxon>
        <taxon>Wolfiporia</taxon>
    </lineage>
</organism>
<name>A0A2H3J170_WOLCO</name>
<protein>
    <submittedName>
        <fullName evidence="1">Uncharacterized protein</fullName>
    </submittedName>
</protein>
<dbReference type="EMBL" id="KB467865">
    <property type="protein sequence ID" value="PCH36000.1"/>
    <property type="molecule type" value="Genomic_DNA"/>
</dbReference>
<sequence>MSGSNTHQQDPPPAYKEDATAPRLKECFATLLSDQREIQALFKSVATNLATTPQIGEHHPLAEEWDALRQRYRNVYRSSQHNAAQCATFLNNYVEVIIPLSQSALQPKEKKVMVVNFLEAITAHEARAKKIVNNFHKLAQAVEGFPVKVASALRQQADPPGFLTNLWSGIEEICMSIWRALCKLLKAIVNAFRMLLGHIRSVRFHCGFQVEVNFHPYSKLEEHEIPVRSSAGQLRDQCRELSEKLSVFEEAWHAVRLSCSDLVIHLAMAKSTMSVPAAFDANVRSAKAVFVPLQECLRAYSVGQTPNL</sequence>
<proteinExistence type="predicted"/>
<reference evidence="1 2" key="1">
    <citation type="journal article" date="2012" name="Science">
        <title>The Paleozoic origin of enzymatic lignin decomposition reconstructed from 31 fungal genomes.</title>
        <authorList>
            <person name="Floudas D."/>
            <person name="Binder M."/>
            <person name="Riley R."/>
            <person name="Barry K."/>
            <person name="Blanchette R.A."/>
            <person name="Henrissat B."/>
            <person name="Martinez A.T."/>
            <person name="Otillar R."/>
            <person name="Spatafora J.W."/>
            <person name="Yadav J.S."/>
            <person name="Aerts A."/>
            <person name="Benoit I."/>
            <person name="Boyd A."/>
            <person name="Carlson A."/>
            <person name="Copeland A."/>
            <person name="Coutinho P.M."/>
            <person name="de Vries R.P."/>
            <person name="Ferreira P."/>
            <person name="Findley K."/>
            <person name="Foster B."/>
            <person name="Gaskell J."/>
            <person name="Glotzer D."/>
            <person name="Gorecki P."/>
            <person name="Heitman J."/>
            <person name="Hesse C."/>
            <person name="Hori C."/>
            <person name="Igarashi K."/>
            <person name="Jurgens J.A."/>
            <person name="Kallen N."/>
            <person name="Kersten P."/>
            <person name="Kohler A."/>
            <person name="Kuees U."/>
            <person name="Kumar T.K.A."/>
            <person name="Kuo A."/>
            <person name="LaButti K."/>
            <person name="Larrondo L.F."/>
            <person name="Lindquist E."/>
            <person name="Ling A."/>
            <person name="Lombard V."/>
            <person name="Lucas S."/>
            <person name="Lundell T."/>
            <person name="Martin R."/>
            <person name="McLaughlin D.J."/>
            <person name="Morgenstern I."/>
            <person name="Morin E."/>
            <person name="Murat C."/>
            <person name="Nagy L.G."/>
            <person name="Nolan M."/>
            <person name="Ohm R.A."/>
            <person name="Patyshakuliyeva A."/>
            <person name="Rokas A."/>
            <person name="Ruiz-Duenas F.J."/>
            <person name="Sabat G."/>
            <person name="Salamov A."/>
            <person name="Samejima M."/>
            <person name="Schmutz J."/>
            <person name="Slot J.C."/>
            <person name="St John F."/>
            <person name="Stenlid J."/>
            <person name="Sun H."/>
            <person name="Sun S."/>
            <person name="Syed K."/>
            <person name="Tsang A."/>
            <person name="Wiebenga A."/>
            <person name="Young D."/>
            <person name="Pisabarro A."/>
            <person name="Eastwood D.C."/>
            <person name="Martin F."/>
            <person name="Cullen D."/>
            <person name="Grigoriev I.V."/>
            <person name="Hibbett D.S."/>
        </authorList>
    </citation>
    <scope>NUCLEOTIDE SEQUENCE [LARGE SCALE GENOMIC DNA]</scope>
    <source>
        <strain evidence="1 2">MD-104</strain>
    </source>
</reference>
<keyword evidence="2" id="KW-1185">Reference proteome</keyword>
<dbReference type="AlphaFoldDB" id="A0A2H3J170"/>
<dbReference type="Proteomes" id="UP000218811">
    <property type="component" value="Unassembled WGS sequence"/>
</dbReference>
<gene>
    <name evidence="1" type="ORF">WOLCODRAFT_140167</name>
</gene>
<dbReference type="OMA" id="NAGLCAH"/>
<dbReference type="OrthoDB" id="2771500at2759"/>
<evidence type="ECO:0000313" key="2">
    <source>
        <dbReference type="Proteomes" id="UP000218811"/>
    </source>
</evidence>